<feature type="region of interest" description="Disordered" evidence="1">
    <location>
        <begin position="1"/>
        <end position="50"/>
    </location>
</feature>
<dbReference type="InterPro" id="IPR018818">
    <property type="entry name" value="Stb3"/>
</dbReference>
<evidence type="ECO:0000313" key="2">
    <source>
        <dbReference type="EMBL" id="KAK2067549.1"/>
    </source>
</evidence>
<reference evidence="2" key="1">
    <citation type="journal article" date="2023" name="Mol. Plant Microbe Interact.">
        <title>Elucidating the Obligate Nature and Biological Capacity of an Invasive Fungal Corn Pathogen.</title>
        <authorList>
            <person name="MacCready J.S."/>
            <person name="Roggenkamp E.M."/>
            <person name="Gdanetz K."/>
            <person name="Chilvers M.I."/>
        </authorList>
    </citation>
    <scope>NUCLEOTIDE SEQUENCE</scope>
    <source>
        <strain evidence="2">PM02</strain>
    </source>
</reference>
<evidence type="ECO:0000256" key="1">
    <source>
        <dbReference type="SAM" id="MobiDB-lite"/>
    </source>
</evidence>
<keyword evidence="3" id="KW-1185">Reference proteome</keyword>
<feature type="compositionally biased region" description="Polar residues" evidence="1">
    <location>
        <begin position="27"/>
        <end position="50"/>
    </location>
</feature>
<feature type="region of interest" description="Disordered" evidence="1">
    <location>
        <begin position="240"/>
        <end position="274"/>
    </location>
</feature>
<sequence>MAPWLPRTDYLRNSRDGPQPTLRVAPATTNAVFRTNPTTSSSNESHLTSQNENRVGLVLLPICLLSNAAVVLRSKVASLYLPCFRHYQSRSNIDETHPGVPVTTGSHSSIPLPTPPNSISPALPPHGLKAQLRKAKLALIESDLDLHDGQEEQHAQVQYPCDTTDSAGTATGSPPYDSSGAISPTLLAKFYLPEILLAHGPLAIRHIMGYLTTSVPGFAGIPPAKARRLVVGALEGRGEDEADKMSLDGSASASCSEAPDDDMAMKDNPEDATDDEDWAAVGAAELRARSYQGPPNLSSNVQSAGRGVIRSFSGGMRRAPGLGNLNFKR</sequence>
<dbReference type="GO" id="GO:0005634">
    <property type="term" value="C:nucleus"/>
    <property type="evidence" value="ECO:0007669"/>
    <property type="project" value="TreeGrafter"/>
</dbReference>
<protein>
    <submittedName>
        <fullName evidence="2">Uncharacterized protein</fullName>
    </submittedName>
</protein>
<name>A0AAD9HXV3_9PEZI</name>
<dbReference type="GO" id="GO:0043565">
    <property type="term" value="F:sequence-specific DNA binding"/>
    <property type="evidence" value="ECO:0007669"/>
    <property type="project" value="TreeGrafter"/>
</dbReference>
<dbReference type="PANTHER" id="PTHR28164">
    <property type="entry name" value="PROTEIN STB3"/>
    <property type="match status" value="1"/>
</dbReference>
<dbReference type="GO" id="GO:0000432">
    <property type="term" value="P:positive regulation of transcription from RNA polymerase II promoter by glucose"/>
    <property type="evidence" value="ECO:0007669"/>
    <property type="project" value="TreeGrafter"/>
</dbReference>
<gene>
    <name evidence="2" type="ORF">P8C59_001284</name>
</gene>
<evidence type="ECO:0000313" key="3">
    <source>
        <dbReference type="Proteomes" id="UP001217918"/>
    </source>
</evidence>
<organism evidence="2 3">
    <name type="scientific">Phyllachora maydis</name>
    <dbReference type="NCBI Taxonomy" id="1825666"/>
    <lineage>
        <taxon>Eukaryota</taxon>
        <taxon>Fungi</taxon>
        <taxon>Dikarya</taxon>
        <taxon>Ascomycota</taxon>
        <taxon>Pezizomycotina</taxon>
        <taxon>Sordariomycetes</taxon>
        <taxon>Sordariomycetidae</taxon>
        <taxon>Phyllachorales</taxon>
        <taxon>Phyllachoraceae</taxon>
        <taxon>Phyllachora</taxon>
    </lineage>
</organism>
<dbReference type="PANTHER" id="PTHR28164:SF1">
    <property type="entry name" value="PROTEIN STB3"/>
    <property type="match status" value="1"/>
</dbReference>
<accession>A0AAD9HXV3</accession>
<dbReference type="EMBL" id="JAQQPM010000001">
    <property type="protein sequence ID" value="KAK2067549.1"/>
    <property type="molecule type" value="Genomic_DNA"/>
</dbReference>
<dbReference type="AlphaFoldDB" id="A0AAD9HXV3"/>
<dbReference type="Pfam" id="PF10330">
    <property type="entry name" value="Stb3"/>
    <property type="match status" value="1"/>
</dbReference>
<proteinExistence type="predicted"/>
<dbReference type="Proteomes" id="UP001217918">
    <property type="component" value="Unassembled WGS sequence"/>
</dbReference>
<comment type="caution">
    <text evidence="2">The sequence shown here is derived from an EMBL/GenBank/DDBJ whole genome shotgun (WGS) entry which is preliminary data.</text>
</comment>